<name>A0AAW0GNL9_9APHY</name>
<evidence type="ECO:0000313" key="2">
    <source>
        <dbReference type="EMBL" id="KAK7695188.1"/>
    </source>
</evidence>
<sequence>MVVTPELVQHMDSAAASNPTLLKLVQEVAAGHATQNQKETLELLLQTFKSTPGEVSQPQPSTGVINFSAPQTASRTPDFDIVLDFNDKPGDRWIFPRGPVNIQPIRGHQGEDLIVNAVLPFPSTLDEASGKYKEIVAFRFAGVMFTVHDLMNRWVGGHEKAVEYTRVLNEIAAKWPKRQFLQHQLPPGLLLDQLKAAVTPNFAMKSIKPSNDNARNKRRAPRRSTAQATATNATPQQSAQPRASPSEGRTTSDETPAKRRKSNAANLQASTTTIQIACHSCGQTDVPLMMGGRYCRPCIDSGKAKADIPSATVSRNTAERSGTKPLRRGSTLSAPALVAHSPLATNPPVVFAPVQTPQNIGQSQEHR</sequence>
<reference evidence="2 3" key="1">
    <citation type="submission" date="2022-09" db="EMBL/GenBank/DDBJ databases">
        <authorList>
            <person name="Palmer J.M."/>
        </authorList>
    </citation>
    <scope>NUCLEOTIDE SEQUENCE [LARGE SCALE GENOMIC DNA]</scope>
    <source>
        <strain evidence="2 3">DSM 7382</strain>
    </source>
</reference>
<accession>A0AAW0GNL9</accession>
<dbReference type="Proteomes" id="UP001385951">
    <property type="component" value="Unassembled WGS sequence"/>
</dbReference>
<gene>
    <name evidence="2" type="ORF">QCA50_002378</name>
</gene>
<proteinExistence type="predicted"/>
<evidence type="ECO:0000313" key="3">
    <source>
        <dbReference type="Proteomes" id="UP001385951"/>
    </source>
</evidence>
<feature type="region of interest" description="Disordered" evidence="1">
    <location>
        <begin position="310"/>
        <end position="332"/>
    </location>
</feature>
<keyword evidence="3" id="KW-1185">Reference proteome</keyword>
<feature type="region of interest" description="Disordered" evidence="1">
    <location>
        <begin position="203"/>
        <end position="268"/>
    </location>
</feature>
<organism evidence="2 3">
    <name type="scientific">Cerrena zonata</name>
    <dbReference type="NCBI Taxonomy" id="2478898"/>
    <lineage>
        <taxon>Eukaryota</taxon>
        <taxon>Fungi</taxon>
        <taxon>Dikarya</taxon>
        <taxon>Basidiomycota</taxon>
        <taxon>Agaricomycotina</taxon>
        <taxon>Agaricomycetes</taxon>
        <taxon>Polyporales</taxon>
        <taxon>Cerrenaceae</taxon>
        <taxon>Cerrena</taxon>
    </lineage>
</organism>
<evidence type="ECO:0000256" key="1">
    <source>
        <dbReference type="SAM" id="MobiDB-lite"/>
    </source>
</evidence>
<dbReference type="AlphaFoldDB" id="A0AAW0GNL9"/>
<protein>
    <submittedName>
        <fullName evidence="2">Uncharacterized protein</fullName>
    </submittedName>
</protein>
<feature type="compositionally biased region" description="Low complexity" evidence="1">
    <location>
        <begin position="224"/>
        <end position="241"/>
    </location>
</feature>
<comment type="caution">
    <text evidence="2">The sequence shown here is derived from an EMBL/GenBank/DDBJ whole genome shotgun (WGS) entry which is preliminary data.</text>
</comment>
<dbReference type="EMBL" id="JASBNA010000002">
    <property type="protein sequence ID" value="KAK7695188.1"/>
    <property type="molecule type" value="Genomic_DNA"/>
</dbReference>